<dbReference type="NCBIfam" id="NF008726">
    <property type="entry name" value="PRK11728.1"/>
    <property type="match status" value="1"/>
</dbReference>
<keyword evidence="4 7" id="KW-0560">Oxidoreductase</keyword>
<dbReference type="GO" id="GO:0016491">
    <property type="term" value="F:oxidoreductase activity"/>
    <property type="evidence" value="ECO:0007669"/>
    <property type="project" value="UniProtKB-KW"/>
</dbReference>
<evidence type="ECO:0000256" key="5">
    <source>
        <dbReference type="ARBA" id="ARBA00037941"/>
    </source>
</evidence>
<keyword evidence="8" id="KW-1185">Reference proteome</keyword>
<evidence type="ECO:0000256" key="2">
    <source>
        <dbReference type="ARBA" id="ARBA00022630"/>
    </source>
</evidence>
<dbReference type="EC" id="1.1.3.-" evidence="7"/>
<dbReference type="PANTHER" id="PTHR43104">
    <property type="entry name" value="L-2-HYDROXYGLUTARATE DEHYDROGENASE, MITOCHONDRIAL"/>
    <property type="match status" value="1"/>
</dbReference>
<comment type="similarity">
    <text evidence="5">Belongs to the L2HGDH family.</text>
</comment>
<proteinExistence type="inferred from homology"/>
<comment type="cofactor">
    <cofactor evidence="1">
        <name>FAD</name>
        <dbReference type="ChEBI" id="CHEBI:57692"/>
    </cofactor>
</comment>
<dbReference type="RefSeq" id="WP_269286571.1">
    <property type="nucleotide sequence ID" value="NZ_JAPVOI010000006.1"/>
</dbReference>
<keyword evidence="3" id="KW-0274">FAD</keyword>
<dbReference type="SUPFAM" id="SSF51905">
    <property type="entry name" value="FAD/NAD(P)-binding domain"/>
    <property type="match status" value="1"/>
</dbReference>
<evidence type="ECO:0000313" key="8">
    <source>
        <dbReference type="Proteomes" id="UP001079430"/>
    </source>
</evidence>
<accession>A0ABT4KRD6</accession>
<reference evidence="7" key="1">
    <citation type="submission" date="2022-10" db="EMBL/GenBank/DDBJ databases">
        <title>Whole genome sequencing of three plant growth promoting bacteria isolated from Vachellia tortilis subsp. raddiana in Morocco.</title>
        <authorList>
            <person name="Hnini M."/>
            <person name="Zouagui R."/>
            <person name="Zouagui H."/>
            <person name="Chemao Elfihri M.-W."/>
            <person name="Ibrahimi A."/>
            <person name="Sbabou L."/>
            <person name="Aurag J."/>
        </authorList>
    </citation>
    <scope>NUCLEOTIDE SEQUENCE</scope>
    <source>
        <strain evidence="7">LMR678</strain>
    </source>
</reference>
<evidence type="ECO:0000256" key="4">
    <source>
        <dbReference type="ARBA" id="ARBA00023002"/>
    </source>
</evidence>
<comment type="caution">
    <text evidence="7">The sequence shown here is derived from an EMBL/GenBank/DDBJ whole genome shotgun (WGS) entry which is preliminary data.</text>
</comment>
<name>A0ABT4KRD6_9HYPH</name>
<dbReference type="Gene3D" id="3.50.50.60">
    <property type="entry name" value="FAD/NAD(P)-binding domain"/>
    <property type="match status" value="1"/>
</dbReference>
<protein>
    <submittedName>
        <fullName evidence="7">L-2-hydroxyglutarate oxidase</fullName>
        <ecNumber evidence="7">1.1.3.-</ecNumber>
    </submittedName>
</protein>
<keyword evidence="2" id="KW-0285">Flavoprotein</keyword>
<organism evidence="7 8">
    <name type="scientific">Sinorhizobium psoraleae</name>
    <dbReference type="NCBI Taxonomy" id="520838"/>
    <lineage>
        <taxon>Bacteria</taxon>
        <taxon>Pseudomonadati</taxon>
        <taxon>Pseudomonadota</taxon>
        <taxon>Alphaproteobacteria</taxon>
        <taxon>Hyphomicrobiales</taxon>
        <taxon>Rhizobiaceae</taxon>
        <taxon>Sinorhizobium/Ensifer group</taxon>
        <taxon>Sinorhizobium</taxon>
    </lineage>
</organism>
<evidence type="ECO:0000313" key="7">
    <source>
        <dbReference type="EMBL" id="MCZ4094499.1"/>
    </source>
</evidence>
<dbReference type="InterPro" id="IPR006076">
    <property type="entry name" value="FAD-dep_OxRdtase"/>
</dbReference>
<feature type="domain" description="FAD dependent oxidoreductase" evidence="6">
    <location>
        <begin position="3"/>
        <end position="391"/>
    </location>
</feature>
<dbReference type="EMBL" id="JAPVOI010000006">
    <property type="protein sequence ID" value="MCZ4094499.1"/>
    <property type="molecule type" value="Genomic_DNA"/>
</dbReference>
<evidence type="ECO:0000259" key="6">
    <source>
        <dbReference type="Pfam" id="PF01266"/>
    </source>
</evidence>
<dbReference type="Gene3D" id="3.30.9.10">
    <property type="entry name" value="D-Amino Acid Oxidase, subunit A, domain 2"/>
    <property type="match status" value="1"/>
</dbReference>
<dbReference type="Proteomes" id="UP001079430">
    <property type="component" value="Unassembled WGS sequence"/>
</dbReference>
<sequence>MYDYCIIGGGIVGLAVAMALQERSPGVSIVLLEKERELARHQTGHNSGVIHAGIYYAPGSLKAKLCREGAEATKQFCTENGIPFETCGKLLVATNEAEMQRMDALEERARQNRIEYTRLSRPQLRSDEPNIAGLGALLVHATGIVDYSAVCRAMAGRIEARSGEIRCGVEVTAILEQDQSVRIESASHRIEARKLIVCAGLQSDRIALMAGLRIDHRIVPFRGEYYLLPASKAGVTQRLIYPIPDPDLPFLGIHLTRTIDGGMTVGPNAVLGFAREGYPKGSFALADVWTMAAFPGFWKMAARNWRSAISEFANSASRSRYLKECRKYCPSLTLDDLTALQVGIRAQAVMADGSLVHDFLFKQTERMLHVCNAPSPAATSAIPIGRMIVDRLLQGGPSATKPSETFHGTHA</sequence>
<evidence type="ECO:0000256" key="1">
    <source>
        <dbReference type="ARBA" id="ARBA00001974"/>
    </source>
</evidence>
<dbReference type="Pfam" id="PF01266">
    <property type="entry name" value="DAO"/>
    <property type="match status" value="1"/>
</dbReference>
<gene>
    <name evidence="7" type="primary">lhgO</name>
    <name evidence="7" type="ORF">O3W52_32895</name>
</gene>
<dbReference type="InterPro" id="IPR036188">
    <property type="entry name" value="FAD/NAD-bd_sf"/>
</dbReference>
<evidence type="ECO:0000256" key="3">
    <source>
        <dbReference type="ARBA" id="ARBA00022827"/>
    </source>
</evidence>
<dbReference type="PANTHER" id="PTHR43104:SF2">
    <property type="entry name" value="L-2-HYDROXYGLUTARATE DEHYDROGENASE, MITOCHONDRIAL"/>
    <property type="match status" value="1"/>
</dbReference>